<protein>
    <submittedName>
        <fullName evidence="1">Uncharacterized protein</fullName>
    </submittedName>
</protein>
<dbReference type="EMBL" id="JAUHQA010000001">
    <property type="protein sequence ID" value="MDN4481657.1"/>
    <property type="molecule type" value="Genomic_DNA"/>
</dbReference>
<proteinExistence type="predicted"/>
<comment type="caution">
    <text evidence="1">The sequence shown here is derived from an EMBL/GenBank/DDBJ whole genome shotgun (WGS) entry which is preliminary data.</text>
</comment>
<keyword evidence="2" id="KW-1185">Reference proteome</keyword>
<dbReference type="RefSeq" id="WP_301143381.1">
    <property type="nucleotide sequence ID" value="NZ_JAUHQA010000001.1"/>
</dbReference>
<evidence type="ECO:0000313" key="1">
    <source>
        <dbReference type="EMBL" id="MDN4481657.1"/>
    </source>
</evidence>
<sequence>MWIVRRTDIGRLAYGRLVRDRVITPLLPGVALPLDIPDTPAIRRRVLADAVPTGCQATGAAALWAHGVGARPAVIDIRCPVGRHVRSWSAPLPVAFHGVGITAPHSPVADVATATADARRWAPATGASEAVSTGGAWRR</sequence>
<gene>
    <name evidence="1" type="ORF">QQX02_12070</name>
</gene>
<dbReference type="Proteomes" id="UP001172708">
    <property type="component" value="Unassembled WGS sequence"/>
</dbReference>
<accession>A0ABT8GJQ3</accession>
<evidence type="ECO:0000313" key="2">
    <source>
        <dbReference type="Proteomes" id="UP001172708"/>
    </source>
</evidence>
<name>A0ABT8GJQ3_9MICO</name>
<reference evidence="1" key="1">
    <citation type="submission" date="2023-06" db="EMBL/GenBank/DDBJ databases">
        <title>Egi l300058.</title>
        <authorList>
            <person name="Gao L."/>
            <person name="Fang B.-Z."/>
            <person name="Li W.-J."/>
        </authorList>
    </citation>
    <scope>NUCLEOTIDE SEQUENCE</scope>
    <source>
        <strain evidence="1">EGI L300058</strain>
    </source>
</reference>
<organism evidence="1 2">
    <name type="scientific">Demequina muriae</name>
    <dbReference type="NCBI Taxonomy" id="3051664"/>
    <lineage>
        <taxon>Bacteria</taxon>
        <taxon>Bacillati</taxon>
        <taxon>Actinomycetota</taxon>
        <taxon>Actinomycetes</taxon>
        <taxon>Micrococcales</taxon>
        <taxon>Demequinaceae</taxon>
        <taxon>Demequina</taxon>
    </lineage>
</organism>